<accession>A0A846MQP7</accession>
<reference evidence="1 2" key="1">
    <citation type="submission" date="2020-03" db="EMBL/GenBank/DDBJ databases">
        <title>Genomic Encyclopedia of Type Strains, Phase IV (KMG-IV): sequencing the most valuable type-strain genomes for metagenomic binning, comparative biology and taxonomic classification.</title>
        <authorList>
            <person name="Goeker M."/>
        </authorList>
    </citation>
    <scope>NUCLEOTIDE SEQUENCE [LARGE SCALE GENOMIC DNA]</scope>
    <source>
        <strain evidence="1 2">DSM 5718</strain>
    </source>
</reference>
<name>A0A846MQP7_9BACT</name>
<sequence length="175" mass="20542">MEANKIDARWLEPLKTGEKAWIFHPEFEPEDDGLYAHVLFLRYDGEGKQWLCDAVIHTLATLYHYELHEEAGMRLKALLPAWQGWETVHELPEAMQAKAQALYEEIVQELIEEGEVKVQETVEVYRDEENCLEEIDVYLNKEAIDASTINWFVKAYQKQSVSLDPDFYSFEEEIE</sequence>
<evidence type="ECO:0000313" key="2">
    <source>
        <dbReference type="Proteomes" id="UP000537126"/>
    </source>
</evidence>
<dbReference type="Proteomes" id="UP000537126">
    <property type="component" value="Unassembled WGS sequence"/>
</dbReference>
<organism evidence="1 2">
    <name type="scientific">Thermonema lapsum</name>
    <dbReference type="NCBI Taxonomy" id="28195"/>
    <lineage>
        <taxon>Bacteria</taxon>
        <taxon>Pseudomonadati</taxon>
        <taxon>Bacteroidota</taxon>
        <taxon>Cytophagia</taxon>
        <taxon>Cytophagales</taxon>
        <taxon>Thermonemataceae</taxon>
        <taxon>Thermonema</taxon>
    </lineage>
</organism>
<gene>
    <name evidence="1" type="ORF">FHS56_001406</name>
</gene>
<keyword evidence="2" id="KW-1185">Reference proteome</keyword>
<dbReference type="RefSeq" id="WP_166919151.1">
    <property type="nucleotide sequence ID" value="NZ_JAASRN010000002.1"/>
</dbReference>
<evidence type="ECO:0000313" key="1">
    <source>
        <dbReference type="EMBL" id="NIK73893.1"/>
    </source>
</evidence>
<comment type="caution">
    <text evidence="1">The sequence shown here is derived from an EMBL/GenBank/DDBJ whole genome shotgun (WGS) entry which is preliminary data.</text>
</comment>
<dbReference type="AlphaFoldDB" id="A0A846MQP7"/>
<protein>
    <submittedName>
        <fullName evidence="1">Uncharacterized protein</fullName>
    </submittedName>
</protein>
<dbReference type="EMBL" id="JAASRN010000002">
    <property type="protein sequence ID" value="NIK73893.1"/>
    <property type="molecule type" value="Genomic_DNA"/>
</dbReference>
<proteinExistence type="predicted"/>